<sequence length="103" mass="12430">MKLLSQFVFKVWAYLHLKVILSHITKFGVYIISLKKLFSLKISNYLFNLKNARNKFLFLNNRILLNFFVLVICLKTFLYEFIIMVTEFTMSNKNYKFNINEKT</sequence>
<feature type="transmembrane region" description="Helical" evidence="1">
    <location>
        <begin position="12"/>
        <end position="32"/>
    </location>
</feature>
<dbReference type="AlphaFoldDB" id="A0A2A2H0T6"/>
<comment type="caution">
    <text evidence="2">The sequence shown here is derived from an EMBL/GenBank/DDBJ whole genome shotgun (WGS) entry which is preliminary data.</text>
</comment>
<reference evidence="2 3" key="1">
    <citation type="journal article" date="2017" name="BMC Genomics">
        <title>Genomic analysis of methanogenic archaea reveals a shift towards energy conservation.</title>
        <authorList>
            <person name="Gilmore S.P."/>
            <person name="Henske J.K."/>
            <person name="Sexton J.A."/>
            <person name="Solomon K.V."/>
            <person name="Seppala S."/>
            <person name="Yoo J.I."/>
            <person name="Huyett L.M."/>
            <person name="Pressman A."/>
            <person name="Cogan J.Z."/>
            <person name="Kivenson V."/>
            <person name="Peng X."/>
            <person name="Tan Y."/>
            <person name="Valentine D.L."/>
            <person name="O'Malley M.A."/>
        </authorList>
    </citation>
    <scope>NUCLEOTIDE SEQUENCE [LARGE SCALE GENOMIC DNA]</scope>
    <source>
        <strain evidence="2 3">M.o.H.</strain>
    </source>
</reference>
<feature type="transmembrane region" description="Helical" evidence="1">
    <location>
        <begin position="63"/>
        <end position="85"/>
    </location>
</feature>
<evidence type="ECO:0000313" key="3">
    <source>
        <dbReference type="Proteomes" id="UP000217784"/>
    </source>
</evidence>
<keyword evidence="1" id="KW-0472">Membrane</keyword>
<dbReference type="EMBL" id="LMVM01000040">
    <property type="protein sequence ID" value="PAV03021.1"/>
    <property type="molecule type" value="Genomic_DNA"/>
</dbReference>
<accession>A0A2A2H0T6</accession>
<keyword evidence="3" id="KW-1185">Reference proteome</keyword>
<name>A0A2A2H0T6_METBR</name>
<gene>
    <name evidence="2" type="ORF">ASJ80_07030</name>
</gene>
<keyword evidence="1" id="KW-0812">Transmembrane</keyword>
<keyword evidence="1" id="KW-1133">Transmembrane helix</keyword>
<evidence type="ECO:0000256" key="1">
    <source>
        <dbReference type="SAM" id="Phobius"/>
    </source>
</evidence>
<protein>
    <submittedName>
        <fullName evidence="2">Uncharacterized protein</fullName>
    </submittedName>
</protein>
<evidence type="ECO:0000313" key="2">
    <source>
        <dbReference type="EMBL" id="PAV03021.1"/>
    </source>
</evidence>
<dbReference type="Proteomes" id="UP000217784">
    <property type="component" value="Unassembled WGS sequence"/>
</dbReference>
<proteinExistence type="predicted"/>
<organism evidence="2 3">
    <name type="scientific">Methanobacterium bryantii</name>
    <dbReference type="NCBI Taxonomy" id="2161"/>
    <lineage>
        <taxon>Archaea</taxon>
        <taxon>Methanobacteriati</taxon>
        <taxon>Methanobacteriota</taxon>
        <taxon>Methanomada group</taxon>
        <taxon>Methanobacteria</taxon>
        <taxon>Methanobacteriales</taxon>
        <taxon>Methanobacteriaceae</taxon>
        <taxon>Methanobacterium</taxon>
    </lineage>
</organism>